<organism evidence="2">
    <name type="scientific">viral metagenome</name>
    <dbReference type="NCBI Taxonomy" id="1070528"/>
    <lineage>
        <taxon>unclassified sequences</taxon>
        <taxon>metagenomes</taxon>
        <taxon>organismal metagenomes</taxon>
    </lineage>
</organism>
<dbReference type="Pfam" id="PF01755">
    <property type="entry name" value="Glyco_transf_25"/>
    <property type="match status" value="1"/>
</dbReference>
<dbReference type="InterPro" id="IPR029044">
    <property type="entry name" value="Nucleotide-diphossugar_trans"/>
</dbReference>
<evidence type="ECO:0000259" key="1">
    <source>
        <dbReference type="Pfam" id="PF01755"/>
    </source>
</evidence>
<proteinExistence type="predicted"/>
<name>A0A6C0AUV7_9ZZZZ</name>
<evidence type="ECO:0000313" key="2">
    <source>
        <dbReference type="EMBL" id="QHS83582.1"/>
    </source>
</evidence>
<reference evidence="2" key="1">
    <citation type="journal article" date="2020" name="Nature">
        <title>Giant virus diversity and host interactions through global metagenomics.</title>
        <authorList>
            <person name="Schulz F."/>
            <person name="Roux S."/>
            <person name="Paez-Espino D."/>
            <person name="Jungbluth S."/>
            <person name="Walsh D.A."/>
            <person name="Denef V.J."/>
            <person name="McMahon K.D."/>
            <person name="Konstantinidis K.T."/>
            <person name="Eloe-Fadrosh E.A."/>
            <person name="Kyrpides N.C."/>
            <person name="Woyke T."/>
        </authorList>
    </citation>
    <scope>NUCLEOTIDE SEQUENCE</scope>
    <source>
        <strain evidence="2">GVMAG-S-ERX555961-36</strain>
    </source>
</reference>
<dbReference type="AlphaFoldDB" id="A0A6C0AUV7"/>
<sequence length="224" mass="26381">MNTRNSQIDGILYINLEYREDRKEHIEKELQQIIHISNNIMRINAVLHTTGAIGCAMSHIKALQTAKKYKWKNVLIVEDDLIFKRKTDTPITLLSKTLEFLEDKFDVLMISGKPTKLRKLTGHLSHLKNLSRATRVLQTSGYIVNNHYYEKLIEIFTESYWNMKNSVETTGSPNIKTWAIDTNWFKLQRNDRWFIFQPTLGDQMESISDIEKSFEERKKLFNIN</sequence>
<dbReference type="EMBL" id="MN738760">
    <property type="protein sequence ID" value="QHS83582.1"/>
    <property type="molecule type" value="Genomic_DNA"/>
</dbReference>
<feature type="domain" description="Glycosyl transferase family 25" evidence="1">
    <location>
        <begin position="49"/>
        <end position="158"/>
    </location>
</feature>
<dbReference type="Gene3D" id="3.90.550.10">
    <property type="entry name" value="Spore Coat Polysaccharide Biosynthesis Protein SpsA, Chain A"/>
    <property type="match status" value="1"/>
</dbReference>
<protein>
    <recommendedName>
        <fullName evidence="1">Glycosyl transferase family 25 domain-containing protein</fullName>
    </recommendedName>
</protein>
<accession>A0A6C0AUV7</accession>
<dbReference type="InterPro" id="IPR002654">
    <property type="entry name" value="Glyco_trans_25"/>
</dbReference>